<protein>
    <submittedName>
        <fullName evidence="2">Uncharacterized protein</fullName>
    </submittedName>
</protein>
<feature type="region of interest" description="Disordered" evidence="1">
    <location>
        <begin position="102"/>
        <end position="134"/>
    </location>
</feature>
<evidence type="ECO:0000313" key="3">
    <source>
        <dbReference type="Proteomes" id="UP000243459"/>
    </source>
</evidence>
<accession>A0A5P1E4L1</accession>
<evidence type="ECO:0000256" key="1">
    <source>
        <dbReference type="SAM" id="MobiDB-lite"/>
    </source>
</evidence>
<keyword evidence="3" id="KW-1185">Reference proteome</keyword>
<proteinExistence type="predicted"/>
<dbReference type="AlphaFoldDB" id="A0A5P1E4L1"/>
<feature type="compositionally biased region" description="Low complexity" evidence="1">
    <location>
        <begin position="108"/>
        <end position="125"/>
    </location>
</feature>
<sequence>MANVHPRYSKFFQTPKSESEAQEELRAYEAHKELVSSLPNENGSPLPQFLDPGEAISFGILFGQKRLSKVLLRTNIFLCTYFRSESGLHPWIRALRVRGGLTSRRRPTSATSTSSRRSQGSSPPTCLTPSSADSVKPRPAFVCLLADPKRLLSSNHSGGSPIANELPNSSLRASLERDLRGGFCQGYYSGPIWDHQMEYLRRSVKRPGSRAFLRLRWR</sequence>
<evidence type="ECO:0000313" key="2">
    <source>
        <dbReference type="EMBL" id="ONK57592.1"/>
    </source>
</evidence>
<dbReference type="EMBL" id="CM007389">
    <property type="protein sequence ID" value="ONK57592.1"/>
    <property type="molecule type" value="Genomic_DNA"/>
</dbReference>
<dbReference type="Proteomes" id="UP000243459">
    <property type="component" value="Chromosome 9"/>
</dbReference>
<name>A0A5P1E4L1_ASPOF</name>
<gene>
    <name evidence="2" type="ORF">A4U43_C09F2070</name>
</gene>
<organism evidence="2 3">
    <name type="scientific">Asparagus officinalis</name>
    <name type="common">Garden asparagus</name>
    <dbReference type="NCBI Taxonomy" id="4686"/>
    <lineage>
        <taxon>Eukaryota</taxon>
        <taxon>Viridiplantae</taxon>
        <taxon>Streptophyta</taxon>
        <taxon>Embryophyta</taxon>
        <taxon>Tracheophyta</taxon>
        <taxon>Spermatophyta</taxon>
        <taxon>Magnoliopsida</taxon>
        <taxon>Liliopsida</taxon>
        <taxon>Asparagales</taxon>
        <taxon>Asparagaceae</taxon>
        <taxon>Asparagoideae</taxon>
        <taxon>Asparagus</taxon>
    </lineage>
</organism>
<dbReference type="Gramene" id="ONK57592">
    <property type="protein sequence ID" value="ONK57592"/>
    <property type="gene ID" value="A4U43_C09F2070"/>
</dbReference>
<reference evidence="3" key="1">
    <citation type="journal article" date="2017" name="Nat. Commun.">
        <title>The asparagus genome sheds light on the origin and evolution of a young Y chromosome.</title>
        <authorList>
            <person name="Harkess A."/>
            <person name="Zhou J."/>
            <person name="Xu C."/>
            <person name="Bowers J.E."/>
            <person name="Van der Hulst R."/>
            <person name="Ayyampalayam S."/>
            <person name="Mercati F."/>
            <person name="Riccardi P."/>
            <person name="McKain M.R."/>
            <person name="Kakrana A."/>
            <person name="Tang H."/>
            <person name="Ray J."/>
            <person name="Groenendijk J."/>
            <person name="Arikit S."/>
            <person name="Mathioni S.M."/>
            <person name="Nakano M."/>
            <person name="Shan H."/>
            <person name="Telgmann-Rauber A."/>
            <person name="Kanno A."/>
            <person name="Yue Z."/>
            <person name="Chen H."/>
            <person name="Li W."/>
            <person name="Chen Y."/>
            <person name="Xu X."/>
            <person name="Zhang Y."/>
            <person name="Luo S."/>
            <person name="Chen H."/>
            <person name="Gao J."/>
            <person name="Mao Z."/>
            <person name="Pires J.C."/>
            <person name="Luo M."/>
            <person name="Kudrna D."/>
            <person name="Wing R.A."/>
            <person name="Meyers B.C."/>
            <person name="Yi K."/>
            <person name="Kong H."/>
            <person name="Lavrijsen P."/>
            <person name="Sunseri F."/>
            <person name="Falavigna A."/>
            <person name="Ye Y."/>
            <person name="Leebens-Mack J.H."/>
            <person name="Chen G."/>
        </authorList>
    </citation>
    <scope>NUCLEOTIDE SEQUENCE [LARGE SCALE GENOMIC DNA]</scope>
    <source>
        <strain evidence="3">cv. DH0086</strain>
    </source>
</reference>